<dbReference type="SUPFAM" id="SSF50952">
    <property type="entry name" value="Soluble quinoprotein glucose dehydrogenase"/>
    <property type="match status" value="1"/>
</dbReference>
<organism evidence="2 3">
    <name type="scientific">Salinibacillus xinjiangensis</name>
    <dbReference type="NCBI Taxonomy" id="1229268"/>
    <lineage>
        <taxon>Bacteria</taxon>
        <taxon>Bacillati</taxon>
        <taxon>Bacillota</taxon>
        <taxon>Bacilli</taxon>
        <taxon>Bacillales</taxon>
        <taxon>Bacillaceae</taxon>
        <taxon>Salinibacillus</taxon>
    </lineage>
</organism>
<evidence type="ECO:0000313" key="2">
    <source>
        <dbReference type="EMBL" id="MRG85125.1"/>
    </source>
</evidence>
<dbReference type="EMBL" id="WJNH01000001">
    <property type="protein sequence ID" value="MRG85125.1"/>
    <property type="molecule type" value="Genomic_DNA"/>
</dbReference>
<sequence>MKSKVLLLLIIVLVGCKEANEQNKEEATVDKDKPVIQTNGNLSINVVAQNLSIPWTINKHEKIFYLSQRGGTVIRIDKETESIEIQEVDVDKPIAHVGEGGLLGFILAPNFETSNLAFAYHTYEENERLFNRVIVLEMEGNRWVEKDVLLEGIPGGRIHNGGRIKIGPDQKLYVTAGDAGQADLAQNEDSLAGKILRMELDGGIPTDNPFTDSYVYSFGHRNPQGLAWDSNGTLYSTEHGQSAHDEINRVEPGQNYGWPIIEGDQEAPNMETPLYHTGEETWAPSGIAIHDGKLYIATLRGNKLIEFDLATQEQSLLYDEGGRLRDVMVENSTLYTITNNRDGRGTPQEGDDKLIVIPLE</sequence>
<dbReference type="Proteomes" id="UP000480185">
    <property type="component" value="Unassembled WGS sequence"/>
</dbReference>
<dbReference type="InterPro" id="IPR011042">
    <property type="entry name" value="6-blade_b-propeller_TolB-like"/>
</dbReference>
<dbReference type="PANTHER" id="PTHR19328">
    <property type="entry name" value="HEDGEHOG-INTERACTING PROTEIN"/>
    <property type="match status" value="1"/>
</dbReference>
<gene>
    <name evidence="2" type="ORF">GH754_02150</name>
</gene>
<evidence type="ECO:0000313" key="3">
    <source>
        <dbReference type="Proteomes" id="UP000480185"/>
    </source>
</evidence>
<dbReference type="Pfam" id="PF07995">
    <property type="entry name" value="GSDH"/>
    <property type="match status" value="1"/>
</dbReference>
<dbReference type="InterPro" id="IPR011041">
    <property type="entry name" value="Quinoprot_gluc/sorb_DH_b-prop"/>
</dbReference>
<protein>
    <submittedName>
        <fullName evidence="2">Quinoprotein glucose dehydrogenase</fullName>
    </submittedName>
</protein>
<feature type="domain" description="Glucose/Sorbosone dehydrogenase" evidence="1">
    <location>
        <begin position="52"/>
        <end position="344"/>
    </location>
</feature>
<dbReference type="PANTHER" id="PTHR19328:SF13">
    <property type="entry name" value="HIPL1 PROTEIN"/>
    <property type="match status" value="1"/>
</dbReference>
<reference evidence="2 3" key="1">
    <citation type="submission" date="2019-11" db="EMBL/GenBank/DDBJ databases">
        <authorList>
            <person name="Li J."/>
        </authorList>
    </citation>
    <scope>NUCLEOTIDE SEQUENCE [LARGE SCALE GENOMIC DNA]</scope>
    <source>
        <strain evidence="2 3">J4</strain>
    </source>
</reference>
<evidence type="ECO:0000259" key="1">
    <source>
        <dbReference type="Pfam" id="PF07995"/>
    </source>
</evidence>
<dbReference type="RefSeq" id="WP_323741805.1">
    <property type="nucleotide sequence ID" value="NZ_WJNH01000001.1"/>
</dbReference>
<dbReference type="PROSITE" id="PS51257">
    <property type="entry name" value="PROKAR_LIPOPROTEIN"/>
    <property type="match status" value="1"/>
</dbReference>
<accession>A0A6G1X2K8</accession>
<keyword evidence="3" id="KW-1185">Reference proteome</keyword>
<dbReference type="AlphaFoldDB" id="A0A6G1X2K8"/>
<name>A0A6G1X2K8_9BACI</name>
<comment type="caution">
    <text evidence="2">The sequence shown here is derived from an EMBL/GenBank/DDBJ whole genome shotgun (WGS) entry which is preliminary data.</text>
</comment>
<proteinExistence type="predicted"/>
<dbReference type="InterPro" id="IPR012938">
    <property type="entry name" value="Glc/Sorbosone_DH"/>
</dbReference>
<dbReference type="Gene3D" id="2.120.10.30">
    <property type="entry name" value="TolB, C-terminal domain"/>
    <property type="match status" value="1"/>
</dbReference>